<sequence length="56" mass="6534">MGSMMEMLQSLEAHGKIDMLYLQEPYENMIREEIARQHTGKKPGRDGNQKEKGNRQ</sequence>
<evidence type="ECO:0000313" key="2">
    <source>
        <dbReference type="EMBL" id="GAA6270280.1"/>
    </source>
</evidence>
<gene>
    <name evidence="2" type="ORF">F130042H8_33400</name>
</gene>
<evidence type="ECO:0000256" key="1">
    <source>
        <dbReference type="SAM" id="MobiDB-lite"/>
    </source>
</evidence>
<dbReference type="EMBL" id="BAABXL010000001">
    <property type="protein sequence ID" value="GAA6270280.1"/>
    <property type="molecule type" value="Genomic_DNA"/>
</dbReference>
<name>A0ABQ0B1X4_9FIRM</name>
<reference evidence="2 3" key="1">
    <citation type="submission" date="2024-04" db="EMBL/GenBank/DDBJ databases">
        <title>Defined microbial consortia suppress multidrug-resistant proinflammatory Enterobacteriaceae via ecological control.</title>
        <authorList>
            <person name="Furuichi M."/>
            <person name="Kawaguchi T."/>
            <person name="Pust M."/>
            <person name="Yasuma K."/>
            <person name="Plichta D."/>
            <person name="Hasegawa N."/>
            <person name="Ohya T."/>
            <person name="Bhattarai S."/>
            <person name="Sasajima S."/>
            <person name="Aoto Y."/>
            <person name="Tuganbaev T."/>
            <person name="Yaginuma M."/>
            <person name="Ueda M."/>
            <person name="Okahashi N."/>
            <person name="Amafuji K."/>
            <person name="Kiridooshi Y."/>
            <person name="Sugita K."/>
            <person name="Strazar M."/>
            <person name="Skelly A."/>
            <person name="Suda W."/>
            <person name="Hattori M."/>
            <person name="Nakamoto N."/>
            <person name="Caballero S."/>
            <person name="Norman J."/>
            <person name="Olle B."/>
            <person name="Tanoue T."/>
            <person name="Arita M."/>
            <person name="Bucci V."/>
            <person name="Atarashi K."/>
            <person name="Xavier R."/>
            <person name="Honda K."/>
        </authorList>
    </citation>
    <scope>NUCLEOTIDE SEQUENCE [LARGE SCALE GENOMIC DNA]</scope>
    <source>
        <strain evidence="3">f13</strain>
    </source>
</reference>
<keyword evidence="3" id="KW-1185">Reference proteome</keyword>
<proteinExistence type="predicted"/>
<protein>
    <submittedName>
        <fullName evidence="2">Uncharacterized protein</fullName>
    </submittedName>
</protein>
<feature type="compositionally biased region" description="Basic and acidic residues" evidence="1">
    <location>
        <begin position="43"/>
        <end position="56"/>
    </location>
</feature>
<dbReference type="Proteomes" id="UP001600894">
    <property type="component" value="Unassembled WGS sequence"/>
</dbReference>
<feature type="region of interest" description="Disordered" evidence="1">
    <location>
        <begin position="32"/>
        <end position="56"/>
    </location>
</feature>
<organism evidence="2 3">
    <name type="scientific">Enterocloster alcoholdehydrogenati</name>
    <dbReference type="NCBI Taxonomy" id="2547410"/>
    <lineage>
        <taxon>Bacteria</taxon>
        <taxon>Bacillati</taxon>
        <taxon>Bacillota</taxon>
        <taxon>Clostridia</taxon>
        <taxon>Lachnospirales</taxon>
        <taxon>Lachnospiraceae</taxon>
        <taxon>Enterocloster</taxon>
    </lineage>
</organism>
<evidence type="ECO:0000313" key="3">
    <source>
        <dbReference type="Proteomes" id="UP001600894"/>
    </source>
</evidence>
<accession>A0ABQ0B1X4</accession>
<comment type="caution">
    <text evidence="2">The sequence shown here is derived from an EMBL/GenBank/DDBJ whole genome shotgun (WGS) entry which is preliminary data.</text>
</comment>